<comment type="caution">
    <text evidence="2">The sequence shown here is derived from an EMBL/GenBank/DDBJ whole genome shotgun (WGS) entry which is preliminary data.</text>
</comment>
<gene>
    <name evidence="2" type="ORF">GCM10010492_09560</name>
</gene>
<evidence type="ECO:0000313" key="3">
    <source>
        <dbReference type="Proteomes" id="UP001500416"/>
    </source>
</evidence>
<name>A0ABP3CRU9_9PSEU</name>
<evidence type="ECO:0000313" key="2">
    <source>
        <dbReference type="EMBL" id="GAA0213814.1"/>
    </source>
</evidence>
<accession>A0ABP3CRU9</accession>
<evidence type="ECO:0000256" key="1">
    <source>
        <dbReference type="SAM" id="MobiDB-lite"/>
    </source>
</evidence>
<dbReference type="EMBL" id="BAAABU010000002">
    <property type="protein sequence ID" value="GAA0213814.1"/>
    <property type="molecule type" value="Genomic_DNA"/>
</dbReference>
<keyword evidence="3" id="KW-1185">Reference proteome</keyword>
<organism evidence="2 3">
    <name type="scientific">Saccharothrix mutabilis subsp. mutabilis</name>
    <dbReference type="NCBI Taxonomy" id="66855"/>
    <lineage>
        <taxon>Bacteria</taxon>
        <taxon>Bacillati</taxon>
        <taxon>Actinomycetota</taxon>
        <taxon>Actinomycetes</taxon>
        <taxon>Pseudonocardiales</taxon>
        <taxon>Pseudonocardiaceae</taxon>
        <taxon>Saccharothrix</taxon>
    </lineage>
</organism>
<sequence>MLITSNLTTHIIVRGEPVENRRHWILPIAEIVHPTANSLVTHCVHDPGPPIQTAAAMTRPAGTRTRSGRTPE</sequence>
<proteinExistence type="predicted"/>
<dbReference type="Proteomes" id="UP001500416">
    <property type="component" value="Unassembled WGS sequence"/>
</dbReference>
<feature type="region of interest" description="Disordered" evidence="1">
    <location>
        <begin position="50"/>
        <end position="72"/>
    </location>
</feature>
<reference evidence="3" key="1">
    <citation type="journal article" date="2019" name="Int. J. Syst. Evol. Microbiol.">
        <title>The Global Catalogue of Microorganisms (GCM) 10K type strain sequencing project: providing services to taxonomists for standard genome sequencing and annotation.</title>
        <authorList>
            <consortium name="The Broad Institute Genomics Platform"/>
            <consortium name="The Broad Institute Genome Sequencing Center for Infectious Disease"/>
            <person name="Wu L."/>
            <person name="Ma J."/>
        </authorList>
    </citation>
    <scope>NUCLEOTIDE SEQUENCE [LARGE SCALE GENOMIC DNA]</scope>
    <source>
        <strain evidence="3">JCM 3380</strain>
    </source>
</reference>
<protein>
    <submittedName>
        <fullName evidence="2">Uncharacterized protein</fullName>
    </submittedName>
</protein>